<dbReference type="GO" id="GO:0003700">
    <property type="term" value="F:DNA-binding transcription factor activity"/>
    <property type="evidence" value="ECO:0007669"/>
    <property type="project" value="TreeGrafter"/>
</dbReference>
<evidence type="ECO:0000313" key="7">
    <source>
        <dbReference type="Proteomes" id="UP000249341"/>
    </source>
</evidence>
<dbReference type="GO" id="GO:0000976">
    <property type="term" value="F:transcription cis-regulatory region binding"/>
    <property type="evidence" value="ECO:0007669"/>
    <property type="project" value="TreeGrafter"/>
</dbReference>
<dbReference type="InterPro" id="IPR009057">
    <property type="entry name" value="Homeodomain-like_sf"/>
</dbReference>
<dbReference type="PANTHER" id="PTHR30055:SF234">
    <property type="entry name" value="HTH-TYPE TRANSCRIPTIONAL REGULATOR BETI"/>
    <property type="match status" value="1"/>
</dbReference>
<dbReference type="RefSeq" id="WP_111652706.1">
    <property type="nucleotide sequence ID" value="NZ_JACHWI010000013.1"/>
</dbReference>
<keyword evidence="7" id="KW-1185">Reference proteome</keyword>
<dbReference type="EMBL" id="QLMJ01000017">
    <property type="protein sequence ID" value="RAK29726.1"/>
    <property type="molecule type" value="Genomic_DNA"/>
</dbReference>
<dbReference type="Pfam" id="PF00440">
    <property type="entry name" value="TetR_N"/>
    <property type="match status" value="1"/>
</dbReference>
<dbReference type="Gene3D" id="1.10.357.10">
    <property type="entry name" value="Tetracycline Repressor, domain 2"/>
    <property type="match status" value="1"/>
</dbReference>
<dbReference type="SUPFAM" id="SSF46689">
    <property type="entry name" value="Homeodomain-like"/>
    <property type="match status" value="1"/>
</dbReference>
<feature type="domain" description="HTH tetR-type" evidence="5">
    <location>
        <begin position="10"/>
        <end position="69"/>
    </location>
</feature>
<dbReference type="SUPFAM" id="SSF48498">
    <property type="entry name" value="Tetracyclin repressor-like, C-terminal domain"/>
    <property type="match status" value="1"/>
</dbReference>
<dbReference type="Proteomes" id="UP000249341">
    <property type="component" value="Unassembled WGS sequence"/>
</dbReference>
<dbReference type="AlphaFoldDB" id="A0A327Z652"/>
<keyword evidence="2 4" id="KW-0238">DNA-binding</keyword>
<dbReference type="PANTHER" id="PTHR30055">
    <property type="entry name" value="HTH-TYPE TRANSCRIPTIONAL REGULATOR RUTR"/>
    <property type="match status" value="1"/>
</dbReference>
<organism evidence="6 7">
    <name type="scientific">Actinoplanes lutulentus</name>
    <dbReference type="NCBI Taxonomy" id="1287878"/>
    <lineage>
        <taxon>Bacteria</taxon>
        <taxon>Bacillati</taxon>
        <taxon>Actinomycetota</taxon>
        <taxon>Actinomycetes</taxon>
        <taxon>Micromonosporales</taxon>
        <taxon>Micromonosporaceae</taxon>
        <taxon>Actinoplanes</taxon>
    </lineage>
</organism>
<name>A0A327Z652_9ACTN</name>
<sequence length="187" mass="20023">MSQNQRSDARSNRERVLAAARETFADAGLDAPMREIARRAGIGVATLYRHFPSRTELITAVLAERVEACNQQVRAALDDPDPWRALAGTILTFADRQIHDRALNEALLGSGDAFPKERQEHSEALNILVSRARSAGVLREGVDADDVRAGLLALASLHRLPAPGGARIIGKLAALVLAGLRAPAVPA</sequence>
<dbReference type="InterPro" id="IPR049445">
    <property type="entry name" value="TetR_SbtR-like_C"/>
</dbReference>
<accession>A0A327Z652</accession>
<dbReference type="PROSITE" id="PS50977">
    <property type="entry name" value="HTH_TETR_2"/>
    <property type="match status" value="1"/>
</dbReference>
<dbReference type="Pfam" id="PF21597">
    <property type="entry name" value="TetR_C_43"/>
    <property type="match status" value="1"/>
</dbReference>
<dbReference type="OrthoDB" id="9795011at2"/>
<comment type="caution">
    <text evidence="6">The sequence shown here is derived from an EMBL/GenBank/DDBJ whole genome shotgun (WGS) entry which is preliminary data.</text>
</comment>
<evidence type="ECO:0000256" key="1">
    <source>
        <dbReference type="ARBA" id="ARBA00023015"/>
    </source>
</evidence>
<evidence type="ECO:0000256" key="2">
    <source>
        <dbReference type="ARBA" id="ARBA00023125"/>
    </source>
</evidence>
<dbReference type="PRINTS" id="PR00455">
    <property type="entry name" value="HTHTETR"/>
</dbReference>
<dbReference type="InterPro" id="IPR050109">
    <property type="entry name" value="HTH-type_TetR-like_transc_reg"/>
</dbReference>
<protein>
    <submittedName>
        <fullName evidence="6">TetR family transcriptional regulator</fullName>
    </submittedName>
</protein>
<reference evidence="6 7" key="1">
    <citation type="submission" date="2018-06" db="EMBL/GenBank/DDBJ databases">
        <title>Genomic Encyclopedia of Type Strains, Phase III (KMG-III): the genomes of soil and plant-associated and newly described type strains.</title>
        <authorList>
            <person name="Whitman W."/>
        </authorList>
    </citation>
    <scope>NUCLEOTIDE SEQUENCE [LARGE SCALE GENOMIC DNA]</scope>
    <source>
        <strain evidence="6 7">CGMCC 4.7090</strain>
    </source>
</reference>
<gene>
    <name evidence="6" type="ORF">B0I29_11752</name>
</gene>
<proteinExistence type="predicted"/>
<evidence type="ECO:0000313" key="6">
    <source>
        <dbReference type="EMBL" id="RAK29726.1"/>
    </source>
</evidence>
<feature type="DNA-binding region" description="H-T-H motif" evidence="4">
    <location>
        <begin position="32"/>
        <end position="51"/>
    </location>
</feature>
<dbReference type="InterPro" id="IPR001647">
    <property type="entry name" value="HTH_TetR"/>
</dbReference>
<keyword evidence="3" id="KW-0804">Transcription</keyword>
<dbReference type="InterPro" id="IPR036271">
    <property type="entry name" value="Tet_transcr_reg_TetR-rel_C_sf"/>
</dbReference>
<keyword evidence="1" id="KW-0805">Transcription regulation</keyword>
<evidence type="ECO:0000256" key="4">
    <source>
        <dbReference type="PROSITE-ProRule" id="PRU00335"/>
    </source>
</evidence>
<evidence type="ECO:0000259" key="5">
    <source>
        <dbReference type="PROSITE" id="PS50977"/>
    </source>
</evidence>
<evidence type="ECO:0000256" key="3">
    <source>
        <dbReference type="ARBA" id="ARBA00023163"/>
    </source>
</evidence>